<dbReference type="Gene3D" id="1.25.40.20">
    <property type="entry name" value="Ankyrin repeat-containing domain"/>
    <property type="match status" value="1"/>
</dbReference>
<dbReference type="AlphaFoldDB" id="A0A0G4H5Z8"/>
<dbReference type="PROSITE" id="PS50088">
    <property type="entry name" value="ANK_REPEAT"/>
    <property type="match status" value="1"/>
</dbReference>
<feature type="repeat" description="ANK" evidence="1">
    <location>
        <begin position="393"/>
        <end position="425"/>
    </location>
</feature>
<feature type="non-terminal residue" evidence="2">
    <location>
        <position position="427"/>
    </location>
</feature>
<organism evidence="2">
    <name type="scientific">Chromera velia CCMP2878</name>
    <dbReference type="NCBI Taxonomy" id="1169474"/>
    <lineage>
        <taxon>Eukaryota</taxon>
        <taxon>Sar</taxon>
        <taxon>Alveolata</taxon>
        <taxon>Colpodellida</taxon>
        <taxon>Chromeraceae</taxon>
        <taxon>Chromera</taxon>
    </lineage>
</organism>
<keyword evidence="1" id="KW-0040">ANK repeat</keyword>
<reference evidence="2" key="1">
    <citation type="submission" date="2014-11" db="EMBL/GenBank/DDBJ databases">
        <authorList>
            <person name="Otto D Thomas"/>
            <person name="Naeem Raeece"/>
        </authorList>
    </citation>
    <scope>NUCLEOTIDE SEQUENCE</scope>
</reference>
<dbReference type="InterPro" id="IPR036770">
    <property type="entry name" value="Ankyrin_rpt-contain_sf"/>
</dbReference>
<gene>
    <name evidence="2" type="ORF">Cvel_24814</name>
</gene>
<sequence length="427" mass="48013">MMAENGHAALFLIAKGSDLREEFNERLTYADGQHLMRSLQGKCVFDEEFQRLLPTYTRHEAGDRDEKGRTKDGAFLVSSRRGKILAACATLDFLSSLWAISNSGTRHKALIAVVEHFCARSKPCVGFLLSEGGSLKFLSAGMLRTKEPVLQICREGVKTNIHNLSESHRDLRPGDGDSTALSEGDGGITTEIVDYFCSQLEEVDKDGRMEWKFRIERDGFEYYVFSEKAQLRMKPGDVSLSSLSTLLSKLDFLKEHLSLPTLNRLADFLLSAIEAHRKEGQLPSNKADELLQAGLRFKRYPLKSFRRYNEAEQIYGSKENYFRWLDQQSNDSKEQLEVIKEQLEAVGNSEEVSAELLCRAVDDGWTGRLARLLACSAANVDVPVLHGRWVHDHQHAAIHRAAFYGELEAVKVLVQFGASVDLGEPRV</sequence>
<dbReference type="EMBL" id="CDMZ01001914">
    <property type="protein sequence ID" value="CEM39240.1"/>
    <property type="molecule type" value="Genomic_DNA"/>
</dbReference>
<protein>
    <submittedName>
        <fullName evidence="2">Uncharacterized protein</fullName>
    </submittedName>
</protein>
<dbReference type="PROSITE" id="PS50297">
    <property type="entry name" value="ANK_REP_REGION"/>
    <property type="match status" value="1"/>
</dbReference>
<proteinExistence type="predicted"/>
<evidence type="ECO:0000313" key="2">
    <source>
        <dbReference type="EMBL" id="CEM39240.1"/>
    </source>
</evidence>
<evidence type="ECO:0000256" key="1">
    <source>
        <dbReference type="PROSITE-ProRule" id="PRU00023"/>
    </source>
</evidence>
<dbReference type="InterPro" id="IPR002110">
    <property type="entry name" value="Ankyrin_rpt"/>
</dbReference>
<name>A0A0G4H5Z8_9ALVE</name>
<accession>A0A0G4H5Z8</accession>